<dbReference type="InterPro" id="IPR050086">
    <property type="entry name" value="MetN_ABC_transporter-like"/>
</dbReference>
<evidence type="ECO:0000256" key="8">
    <source>
        <dbReference type="ARBA" id="ARBA00023136"/>
    </source>
</evidence>
<dbReference type="Pfam" id="PF00005">
    <property type="entry name" value="ABC_tran"/>
    <property type="match status" value="1"/>
</dbReference>
<organism evidence="10 11">
    <name type="scientific">Thermoanaerobacter uzonensis DSM 18761</name>
    <dbReference type="NCBI Taxonomy" id="1123369"/>
    <lineage>
        <taxon>Bacteria</taxon>
        <taxon>Bacillati</taxon>
        <taxon>Bacillota</taxon>
        <taxon>Clostridia</taxon>
        <taxon>Thermoanaerobacterales</taxon>
        <taxon>Thermoanaerobacteraceae</taxon>
        <taxon>Thermoanaerobacter</taxon>
    </lineage>
</organism>
<evidence type="ECO:0000256" key="3">
    <source>
        <dbReference type="ARBA" id="ARBA00022448"/>
    </source>
</evidence>
<evidence type="ECO:0000256" key="4">
    <source>
        <dbReference type="ARBA" id="ARBA00022475"/>
    </source>
</evidence>
<dbReference type="InterPro" id="IPR030679">
    <property type="entry name" value="ABC_ATPase_HisP-typ"/>
</dbReference>
<name>A0A1M5AY99_9THEO</name>
<dbReference type="PANTHER" id="PTHR43166:SF9">
    <property type="entry name" value="GLUTAMATE_ASPARTATE IMPORT ATP-BINDING PROTEIN GLTL"/>
    <property type="match status" value="1"/>
</dbReference>
<dbReference type="EMBL" id="FQUR01000027">
    <property type="protein sequence ID" value="SHF35189.1"/>
    <property type="molecule type" value="Genomic_DNA"/>
</dbReference>
<evidence type="ECO:0000313" key="11">
    <source>
        <dbReference type="Proteomes" id="UP000184127"/>
    </source>
</evidence>
<evidence type="ECO:0000256" key="5">
    <source>
        <dbReference type="ARBA" id="ARBA00022741"/>
    </source>
</evidence>
<gene>
    <name evidence="10" type="ORF">SAMN02745195_02431</name>
</gene>
<dbReference type="GO" id="GO:0005524">
    <property type="term" value="F:ATP binding"/>
    <property type="evidence" value="ECO:0007669"/>
    <property type="project" value="UniProtKB-KW"/>
</dbReference>
<protein>
    <submittedName>
        <fullName evidence="10">Amino acid ABC transporter ATP-binding protein, PAAT family</fullName>
    </submittedName>
</protein>
<dbReference type="InterPro" id="IPR003593">
    <property type="entry name" value="AAA+_ATPase"/>
</dbReference>
<evidence type="ECO:0000256" key="7">
    <source>
        <dbReference type="ARBA" id="ARBA00022970"/>
    </source>
</evidence>
<comment type="similarity">
    <text evidence="2">Belongs to the ABC transporter superfamily.</text>
</comment>
<reference evidence="11" key="1">
    <citation type="submission" date="2016-11" db="EMBL/GenBank/DDBJ databases">
        <authorList>
            <person name="Varghese N."/>
            <person name="Submissions S."/>
        </authorList>
    </citation>
    <scope>NUCLEOTIDE SEQUENCE [LARGE SCALE GENOMIC DNA]</scope>
    <source>
        <strain evidence="11">DSM 18761</strain>
    </source>
</reference>
<dbReference type="Gene3D" id="3.40.50.300">
    <property type="entry name" value="P-loop containing nucleotide triphosphate hydrolases"/>
    <property type="match status" value="1"/>
</dbReference>
<dbReference type="Proteomes" id="UP000184127">
    <property type="component" value="Unassembled WGS sequence"/>
</dbReference>
<dbReference type="InterPro" id="IPR003439">
    <property type="entry name" value="ABC_transporter-like_ATP-bd"/>
</dbReference>
<dbReference type="InterPro" id="IPR027417">
    <property type="entry name" value="P-loop_NTPase"/>
</dbReference>
<evidence type="ECO:0000256" key="6">
    <source>
        <dbReference type="ARBA" id="ARBA00022840"/>
    </source>
</evidence>
<dbReference type="GO" id="GO:0015424">
    <property type="term" value="F:ABC-type amino acid transporter activity"/>
    <property type="evidence" value="ECO:0007669"/>
    <property type="project" value="InterPro"/>
</dbReference>
<dbReference type="SMART" id="SM00382">
    <property type="entry name" value="AAA"/>
    <property type="match status" value="1"/>
</dbReference>
<feature type="domain" description="ABC transporter" evidence="9">
    <location>
        <begin position="40"/>
        <end position="286"/>
    </location>
</feature>
<dbReference type="PROSITE" id="PS00211">
    <property type="entry name" value="ABC_TRANSPORTER_1"/>
    <property type="match status" value="1"/>
</dbReference>
<keyword evidence="7" id="KW-0029">Amino-acid transport</keyword>
<dbReference type="GO" id="GO:0005886">
    <property type="term" value="C:plasma membrane"/>
    <property type="evidence" value="ECO:0007669"/>
    <property type="project" value="UniProtKB-SubCell"/>
</dbReference>
<dbReference type="InterPro" id="IPR014343">
    <property type="entry name" value="Ectoine_EhuA"/>
</dbReference>
<evidence type="ECO:0000313" key="10">
    <source>
        <dbReference type="EMBL" id="SHF35189.1"/>
    </source>
</evidence>
<evidence type="ECO:0000256" key="2">
    <source>
        <dbReference type="ARBA" id="ARBA00005417"/>
    </source>
</evidence>
<dbReference type="InterPro" id="IPR017871">
    <property type="entry name" value="ABC_transporter-like_CS"/>
</dbReference>
<keyword evidence="4" id="KW-1003">Cell membrane</keyword>
<comment type="subcellular location">
    <subcellularLocation>
        <location evidence="1">Cell membrane</location>
        <topology evidence="1">Peripheral membrane protein</topology>
    </subcellularLocation>
</comment>
<dbReference type="AlphaFoldDB" id="A0A1M5AY99"/>
<proteinExistence type="inferred from homology"/>
<dbReference type="PROSITE" id="PS50893">
    <property type="entry name" value="ABC_TRANSPORTER_2"/>
    <property type="match status" value="1"/>
</dbReference>
<sequence length="295" mass="33442">MESTDFIIKTTRKSRVQKKDIKPEMIVHEGTITSFDNPLVKYINVKKNFGKLQVLKGIDLEVGYGEKLTIIGSSGSGKTTLIRMLMTLEKPSSGTIEIEGESLWTMTKNGKIVPADEAHLRKMRSKVGMVFQQYNLFPHMTVLDNCTIAPIKVKGVDPEEAKEQAIQMLKRVKMADKINYYPNQLSGGQKQRVAIARAVLMRPKILLLDEVTSALDPEMVGEVLNVLNEIAQEEKDMAMIFVTHELDFAREISDRIIFINEGYILEQGKPESILNDPKSERLQAFLSRFKENRNL</sequence>
<dbReference type="CDD" id="cd03262">
    <property type="entry name" value="ABC_HisP_GlnQ"/>
    <property type="match status" value="1"/>
</dbReference>
<dbReference type="PANTHER" id="PTHR43166">
    <property type="entry name" value="AMINO ACID IMPORT ATP-BINDING PROTEIN"/>
    <property type="match status" value="1"/>
</dbReference>
<keyword evidence="6 10" id="KW-0067">ATP-binding</keyword>
<keyword evidence="3" id="KW-0813">Transport</keyword>
<keyword evidence="11" id="KW-1185">Reference proteome</keyword>
<dbReference type="PIRSF" id="PIRSF039085">
    <property type="entry name" value="ABC_ATPase_HisP"/>
    <property type="match status" value="1"/>
</dbReference>
<dbReference type="SUPFAM" id="SSF52540">
    <property type="entry name" value="P-loop containing nucleoside triphosphate hydrolases"/>
    <property type="match status" value="1"/>
</dbReference>
<accession>A0A1M5AY99</accession>
<evidence type="ECO:0000256" key="1">
    <source>
        <dbReference type="ARBA" id="ARBA00004202"/>
    </source>
</evidence>
<dbReference type="GO" id="GO:0016887">
    <property type="term" value="F:ATP hydrolysis activity"/>
    <property type="evidence" value="ECO:0007669"/>
    <property type="project" value="InterPro"/>
</dbReference>
<keyword evidence="5" id="KW-0547">Nucleotide-binding</keyword>
<dbReference type="NCBIfam" id="TIGR03005">
    <property type="entry name" value="ectoine_ehuA"/>
    <property type="match status" value="1"/>
</dbReference>
<evidence type="ECO:0000259" key="9">
    <source>
        <dbReference type="PROSITE" id="PS50893"/>
    </source>
</evidence>
<keyword evidence="8" id="KW-0472">Membrane</keyword>